<dbReference type="Gene3D" id="3.30.710.10">
    <property type="entry name" value="Potassium Channel Kv1.1, Chain A"/>
    <property type="match status" value="1"/>
</dbReference>
<keyword evidence="11" id="KW-0407">Ion channel</keyword>
<keyword evidence="5" id="KW-0631">Potassium channel</keyword>
<feature type="transmembrane region" description="Helical" evidence="13">
    <location>
        <begin position="340"/>
        <end position="357"/>
    </location>
</feature>
<evidence type="ECO:0000256" key="6">
    <source>
        <dbReference type="ARBA" id="ARBA00022882"/>
    </source>
</evidence>
<evidence type="ECO:0000256" key="13">
    <source>
        <dbReference type="SAM" id="Phobius"/>
    </source>
</evidence>
<evidence type="ECO:0000256" key="5">
    <source>
        <dbReference type="ARBA" id="ARBA00022826"/>
    </source>
</evidence>
<dbReference type="PRINTS" id="PR00169">
    <property type="entry name" value="KCHANNEL"/>
</dbReference>
<feature type="region of interest" description="Disordered" evidence="12">
    <location>
        <begin position="750"/>
        <end position="855"/>
    </location>
</feature>
<feature type="region of interest" description="Disordered" evidence="12">
    <location>
        <begin position="508"/>
        <end position="542"/>
    </location>
</feature>
<feature type="transmembrane region" description="Helical" evidence="13">
    <location>
        <begin position="364"/>
        <end position="383"/>
    </location>
</feature>
<evidence type="ECO:0000256" key="11">
    <source>
        <dbReference type="ARBA" id="ARBA00023303"/>
    </source>
</evidence>
<feature type="compositionally biased region" description="Polar residues" evidence="12">
    <location>
        <begin position="778"/>
        <end position="792"/>
    </location>
</feature>
<dbReference type="EMBL" id="CAJOBB010000144">
    <property type="protein sequence ID" value="CAF3583302.1"/>
    <property type="molecule type" value="Genomic_DNA"/>
</dbReference>
<feature type="compositionally biased region" description="Polar residues" evidence="12">
    <location>
        <begin position="822"/>
        <end position="842"/>
    </location>
</feature>
<keyword evidence="8 13" id="KW-1133">Transmembrane helix</keyword>
<evidence type="ECO:0000259" key="14">
    <source>
        <dbReference type="Pfam" id="PF00520"/>
    </source>
</evidence>
<dbReference type="SUPFAM" id="SSF81324">
    <property type="entry name" value="Voltage-gated potassium channels"/>
    <property type="match status" value="1"/>
</dbReference>
<organism evidence="16 18">
    <name type="scientific">Adineta steineri</name>
    <dbReference type="NCBI Taxonomy" id="433720"/>
    <lineage>
        <taxon>Eukaryota</taxon>
        <taxon>Metazoa</taxon>
        <taxon>Spiralia</taxon>
        <taxon>Gnathifera</taxon>
        <taxon>Rotifera</taxon>
        <taxon>Eurotatoria</taxon>
        <taxon>Bdelloidea</taxon>
        <taxon>Adinetida</taxon>
        <taxon>Adinetidae</taxon>
        <taxon>Adineta</taxon>
    </lineage>
</organism>
<keyword evidence="7" id="KW-0630">Potassium</keyword>
<dbReference type="SUPFAM" id="SSF54695">
    <property type="entry name" value="POZ domain"/>
    <property type="match status" value="1"/>
</dbReference>
<feature type="transmembrane region" description="Helical" evidence="13">
    <location>
        <begin position="307"/>
        <end position="328"/>
    </location>
</feature>
<feature type="region of interest" description="Disordered" evidence="12">
    <location>
        <begin position="588"/>
        <end position="650"/>
    </location>
</feature>
<dbReference type="AlphaFoldDB" id="A0A815N8G8"/>
<dbReference type="Gene3D" id="1.20.120.350">
    <property type="entry name" value="Voltage-gated potassium channels. Chain C"/>
    <property type="match status" value="1"/>
</dbReference>
<dbReference type="Proteomes" id="UP000663868">
    <property type="component" value="Unassembled WGS sequence"/>
</dbReference>
<dbReference type="PANTHER" id="PTHR11537">
    <property type="entry name" value="VOLTAGE-GATED POTASSIUM CHANNEL"/>
    <property type="match status" value="1"/>
</dbReference>
<dbReference type="GO" id="GO:0051260">
    <property type="term" value="P:protein homooligomerization"/>
    <property type="evidence" value="ECO:0007669"/>
    <property type="project" value="InterPro"/>
</dbReference>
<evidence type="ECO:0000256" key="9">
    <source>
        <dbReference type="ARBA" id="ARBA00023065"/>
    </source>
</evidence>
<dbReference type="PANTHER" id="PTHR11537:SF113">
    <property type="entry name" value="POTASSIUM VOLTAGE-GATED CHANNEL PROTEIN SHAKER"/>
    <property type="match status" value="1"/>
</dbReference>
<dbReference type="Gene3D" id="1.10.287.70">
    <property type="match status" value="1"/>
</dbReference>
<dbReference type="GO" id="GO:0005251">
    <property type="term" value="F:delayed rectifier potassium channel activity"/>
    <property type="evidence" value="ECO:0007669"/>
    <property type="project" value="TreeGrafter"/>
</dbReference>
<evidence type="ECO:0000256" key="8">
    <source>
        <dbReference type="ARBA" id="ARBA00022989"/>
    </source>
</evidence>
<evidence type="ECO:0000256" key="3">
    <source>
        <dbReference type="ARBA" id="ARBA00022538"/>
    </source>
</evidence>
<dbReference type="Pfam" id="PF02214">
    <property type="entry name" value="BTB_2"/>
    <property type="match status" value="1"/>
</dbReference>
<dbReference type="GO" id="GO:0008076">
    <property type="term" value="C:voltage-gated potassium channel complex"/>
    <property type="evidence" value="ECO:0007669"/>
    <property type="project" value="InterPro"/>
</dbReference>
<keyword evidence="4 13" id="KW-0812">Transmembrane</keyword>
<proteinExistence type="predicted"/>
<accession>A0A815N8G8</accession>
<dbReference type="Proteomes" id="UP000663860">
    <property type="component" value="Unassembled WGS sequence"/>
</dbReference>
<evidence type="ECO:0000256" key="4">
    <source>
        <dbReference type="ARBA" id="ARBA00022692"/>
    </source>
</evidence>
<dbReference type="GO" id="GO:0001508">
    <property type="term" value="P:action potential"/>
    <property type="evidence" value="ECO:0007669"/>
    <property type="project" value="TreeGrafter"/>
</dbReference>
<feature type="compositionally biased region" description="Basic residues" evidence="12">
    <location>
        <begin position="607"/>
        <end position="623"/>
    </location>
</feature>
<feature type="domain" description="Ion transport" evidence="14">
    <location>
        <begin position="196"/>
        <end position="382"/>
    </location>
</feature>
<evidence type="ECO:0000313" key="18">
    <source>
        <dbReference type="Proteomes" id="UP000663860"/>
    </source>
</evidence>
<keyword evidence="3" id="KW-0633">Potassium transport</keyword>
<dbReference type="InterPro" id="IPR028325">
    <property type="entry name" value="VG_K_chnl"/>
</dbReference>
<keyword evidence="2" id="KW-0813">Transport</keyword>
<keyword evidence="6" id="KW-0851">Voltage-gated channel</keyword>
<gene>
    <name evidence="16" type="ORF">IZO911_LOCUS41166</name>
    <name evidence="17" type="ORF">KXQ929_LOCUS4236</name>
</gene>
<feature type="transmembrane region" description="Helical" evidence="13">
    <location>
        <begin position="271"/>
        <end position="287"/>
    </location>
</feature>
<protein>
    <submittedName>
        <fullName evidence="16">Uncharacterized protein</fullName>
    </submittedName>
</protein>
<feature type="domain" description="Potassium channel tetramerisation-type BTB" evidence="15">
    <location>
        <begin position="28"/>
        <end position="116"/>
    </location>
</feature>
<dbReference type="InterPro" id="IPR011333">
    <property type="entry name" value="SKP1/BTB/POZ_sf"/>
</dbReference>
<evidence type="ECO:0000256" key="10">
    <source>
        <dbReference type="ARBA" id="ARBA00023136"/>
    </source>
</evidence>
<feature type="transmembrane region" description="Helical" evidence="13">
    <location>
        <begin position="238"/>
        <end position="259"/>
    </location>
</feature>
<dbReference type="InterPro" id="IPR027359">
    <property type="entry name" value="Volt_channel_dom_sf"/>
</dbReference>
<dbReference type="InterPro" id="IPR003131">
    <property type="entry name" value="T1-type_BTB"/>
</dbReference>
<sequence>MNLQDVSHFKQLISLHPLLKSEQQDRITIIISGKQFIVQNRQLKTFPDTLLGNEEKRRVFYDNKSNVYRFDRHPSIFESILYYYLNPGMLMRPPHIESEIFYEELRFWQIDKYYIEAFIDEDMTPLDDIRLLPTEKWRRIIWKTLTYPETIHFPYGELTIGLSMSITLLSCIPFMSEIIPTVTELTQFQTILGVEQIHFPLYMRPSYIIEIICIMVFTIELNLRIISAPRFSLILYDICNFLDFIIILSSSICLISYHLHNIGSIDNFLSFYYWLLIIKSFRIYRLARHMSYLRLLYKAIAMCLNELCTLIISVIFCMLLFGTLIHIIDNSQSESNTRNLLDGFWLAFITLTTLGYGDIYPRSFEARLIAGLCALIGIIVFSVNDGVTSRRYTGYPLNSTLVSSYTPDTIRSIINHAAAGQPYSTTVWIRINRVGIQISAQDPQIARTRIPVFIPIGLVHDIYMLPSINNVICIVYDELQSNMKGVLLYVVHPSDAQLLRDDFRIVKQASSTQQTPQQPPYTSPFDKLHPTENAAPVYTPIPSKSPLLYEPYRTNNTAHPRHPSPRRILYTRENETARKPTITPTLLSITHAPYKGSYHSDREDHTHRRHKSPRKHKTVHSPTKRASDTGIKARKYRSRSPEKQAKPKLPVTSTSLELTPEQLQQQQQQQLQLQQQQQQQLLIQQQQQMAAWQANQQMPMIPMGIYNRYVPKTIPLPTGETLKTTLPVAGMTGVAATTNGAAMAFIEPQRATKGASASRSPSRSRSNSPRRNHDHGQNRSVSAQNSSTAQTSRHTTHHHHHHHRRHRPNGNAYVITRGEPNTFDTVSQPSRSRSKYTTMSTVNNNNNSNSSDNDDETKQYLKMLIDEMQAMKLEMNRMRQLAVSAPKGRSDSIHADIKDLRSHIDLIRARIAMTPKVAEK</sequence>
<evidence type="ECO:0000256" key="2">
    <source>
        <dbReference type="ARBA" id="ARBA00022448"/>
    </source>
</evidence>
<reference evidence="16" key="1">
    <citation type="submission" date="2021-02" db="EMBL/GenBank/DDBJ databases">
        <authorList>
            <person name="Nowell W R."/>
        </authorList>
    </citation>
    <scope>NUCLEOTIDE SEQUENCE</scope>
</reference>
<evidence type="ECO:0000259" key="15">
    <source>
        <dbReference type="Pfam" id="PF02214"/>
    </source>
</evidence>
<dbReference type="InterPro" id="IPR005821">
    <property type="entry name" value="Ion_trans_dom"/>
</dbReference>
<keyword evidence="9" id="KW-0406">Ion transport</keyword>
<evidence type="ECO:0000313" key="16">
    <source>
        <dbReference type="EMBL" id="CAF1429823.1"/>
    </source>
</evidence>
<feature type="compositionally biased region" description="Basic residues" evidence="12">
    <location>
        <begin position="794"/>
        <end position="808"/>
    </location>
</feature>
<evidence type="ECO:0000256" key="7">
    <source>
        <dbReference type="ARBA" id="ARBA00022958"/>
    </source>
</evidence>
<feature type="compositionally biased region" description="Low complexity" evidence="12">
    <location>
        <begin position="755"/>
        <end position="767"/>
    </location>
</feature>
<evidence type="ECO:0000256" key="12">
    <source>
        <dbReference type="SAM" id="MobiDB-lite"/>
    </source>
</evidence>
<dbReference type="EMBL" id="CAJNOE010001514">
    <property type="protein sequence ID" value="CAF1429823.1"/>
    <property type="molecule type" value="Genomic_DNA"/>
</dbReference>
<name>A0A815N8G8_9BILA</name>
<keyword evidence="10 13" id="KW-0472">Membrane</keyword>
<comment type="subcellular location">
    <subcellularLocation>
        <location evidence="1">Membrane</location>
        <topology evidence="1">Multi-pass membrane protein</topology>
    </subcellularLocation>
</comment>
<dbReference type="Pfam" id="PF00520">
    <property type="entry name" value="Ion_trans"/>
    <property type="match status" value="1"/>
</dbReference>
<feature type="transmembrane region" description="Helical" evidence="13">
    <location>
        <begin position="207"/>
        <end position="226"/>
    </location>
</feature>
<evidence type="ECO:0000313" key="17">
    <source>
        <dbReference type="EMBL" id="CAF3583302.1"/>
    </source>
</evidence>
<comment type="caution">
    <text evidence="16">The sequence shown here is derived from an EMBL/GenBank/DDBJ whole genome shotgun (WGS) entry which is preliminary data.</text>
</comment>
<evidence type="ECO:0000256" key="1">
    <source>
        <dbReference type="ARBA" id="ARBA00004141"/>
    </source>
</evidence>